<gene>
    <name evidence="1" type="ORF">RFULGI_LOCUS19131</name>
</gene>
<evidence type="ECO:0000313" key="2">
    <source>
        <dbReference type="Proteomes" id="UP000789396"/>
    </source>
</evidence>
<dbReference type="OrthoDB" id="10473638at2759"/>
<dbReference type="EMBL" id="CAJVPZ010090292">
    <property type="protein sequence ID" value="CAG8814750.1"/>
    <property type="molecule type" value="Genomic_DNA"/>
</dbReference>
<comment type="caution">
    <text evidence="1">The sequence shown here is derived from an EMBL/GenBank/DDBJ whole genome shotgun (WGS) entry which is preliminary data.</text>
</comment>
<protein>
    <submittedName>
        <fullName evidence="1">7483_t:CDS:1</fullName>
    </submittedName>
</protein>
<dbReference type="Proteomes" id="UP000789396">
    <property type="component" value="Unassembled WGS sequence"/>
</dbReference>
<accession>A0A9N9K8S0</accession>
<organism evidence="1 2">
    <name type="scientific">Racocetra fulgida</name>
    <dbReference type="NCBI Taxonomy" id="60492"/>
    <lineage>
        <taxon>Eukaryota</taxon>
        <taxon>Fungi</taxon>
        <taxon>Fungi incertae sedis</taxon>
        <taxon>Mucoromycota</taxon>
        <taxon>Glomeromycotina</taxon>
        <taxon>Glomeromycetes</taxon>
        <taxon>Diversisporales</taxon>
        <taxon>Gigasporaceae</taxon>
        <taxon>Racocetra</taxon>
    </lineage>
</organism>
<feature type="non-terminal residue" evidence="1">
    <location>
        <position position="136"/>
    </location>
</feature>
<sequence length="136" mass="15985">QEYNNTDYTKIFTDIFFRDLTSYPLLKQAEKVSNRIDTTQLDVSQAVDKLVEFTESEIDNLLDKKGYEIANEIEDEILDEELKEDKGIIEELEDVYKTKLSLLKDLEKQIKLRYPDKYEDYVKNMTGVKTGASFQH</sequence>
<name>A0A9N9K8S0_9GLOM</name>
<proteinExistence type="predicted"/>
<dbReference type="AlphaFoldDB" id="A0A9N9K8S0"/>
<feature type="non-terminal residue" evidence="1">
    <location>
        <position position="1"/>
    </location>
</feature>
<evidence type="ECO:0000313" key="1">
    <source>
        <dbReference type="EMBL" id="CAG8814750.1"/>
    </source>
</evidence>
<keyword evidence="2" id="KW-1185">Reference proteome</keyword>
<reference evidence="1" key="1">
    <citation type="submission" date="2021-06" db="EMBL/GenBank/DDBJ databases">
        <authorList>
            <person name="Kallberg Y."/>
            <person name="Tangrot J."/>
            <person name="Rosling A."/>
        </authorList>
    </citation>
    <scope>NUCLEOTIDE SEQUENCE</scope>
    <source>
        <strain evidence="1">IN212</strain>
    </source>
</reference>